<evidence type="ECO:0000259" key="1">
    <source>
        <dbReference type="SMART" id="SM00873"/>
    </source>
</evidence>
<evidence type="ECO:0000313" key="2">
    <source>
        <dbReference type="EMBL" id="QCD43579.1"/>
    </source>
</evidence>
<sequence length="227" mass="24818">MEIKFEPIIAGAAPALQVVTIEATVKNSPTTDELWSMIERAAADLREVTELADINKRPAIRATREAYKACGKEPNRYRPSSEALSRRAVKGLELYRINTLVDLINLVSLQSGYSIGGFDADRIEGGVMTLGVGREGEPFEGIGRGELNIAHMPVYRDAVGGVGTPTSDNERTKLSLDTTNLLMCINVYGEEMPIDDTIALTLSLLEKYADASDIKVDIYKPEKNSEP</sequence>
<reference evidence="3" key="1">
    <citation type="submission" date="2019-02" db="EMBL/GenBank/DDBJ databases">
        <title>Isolation and identification of novel species under the genus Muribaculum.</title>
        <authorList>
            <person name="Miyake S."/>
            <person name="Ding Y."/>
            <person name="Low A."/>
            <person name="Soh M."/>
            <person name="Seedorf H."/>
        </authorList>
    </citation>
    <scope>NUCLEOTIDE SEQUENCE [LARGE SCALE GENOMIC DNA]</scope>
    <source>
        <strain evidence="3">H5</strain>
    </source>
</reference>
<dbReference type="Gene3D" id="3.50.40.10">
    <property type="entry name" value="Phenylalanyl-trna Synthetase, Chain B, domain 3"/>
    <property type="match status" value="1"/>
</dbReference>
<dbReference type="PANTHER" id="PTHR39209:SF2">
    <property type="entry name" value="CYTOPLASMIC PROTEIN"/>
    <property type="match status" value="1"/>
</dbReference>
<dbReference type="InterPro" id="IPR020825">
    <property type="entry name" value="Phe-tRNA_synthase-like_B3/B4"/>
</dbReference>
<dbReference type="Proteomes" id="UP000297149">
    <property type="component" value="Chromosome"/>
</dbReference>
<dbReference type="InterPro" id="IPR005146">
    <property type="entry name" value="B3/B4_tRNA-bd"/>
</dbReference>
<dbReference type="GO" id="GO:0004826">
    <property type="term" value="F:phenylalanine-tRNA ligase activity"/>
    <property type="evidence" value="ECO:0007669"/>
    <property type="project" value="InterPro"/>
</dbReference>
<keyword evidence="3" id="KW-1185">Reference proteome</keyword>
<dbReference type="AlphaFoldDB" id="A0A4P7W638"/>
<dbReference type="KEGG" id="ddb:E7747_15765"/>
<evidence type="ECO:0000313" key="3">
    <source>
        <dbReference type="Proteomes" id="UP000297149"/>
    </source>
</evidence>
<dbReference type="SMART" id="SM00873">
    <property type="entry name" value="B3_4"/>
    <property type="match status" value="1"/>
</dbReference>
<protein>
    <recommendedName>
        <fullName evidence="1">B3/B4 tRNA-binding domain-containing protein</fullName>
    </recommendedName>
</protein>
<dbReference type="PANTHER" id="PTHR39209">
    <property type="match status" value="1"/>
</dbReference>
<feature type="domain" description="B3/B4 tRNA-binding" evidence="1">
    <location>
        <begin position="61"/>
        <end position="210"/>
    </location>
</feature>
<dbReference type="GO" id="GO:0003723">
    <property type="term" value="F:RNA binding"/>
    <property type="evidence" value="ECO:0007669"/>
    <property type="project" value="InterPro"/>
</dbReference>
<proteinExistence type="predicted"/>
<dbReference type="EMBL" id="CP039396">
    <property type="protein sequence ID" value="QCD43579.1"/>
    <property type="molecule type" value="Genomic_DNA"/>
</dbReference>
<dbReference type="RefSeq" id="WP_136416947.1">
    <property type="nucleotide sequence ID" value="NZ_CP039396.1"/>
</dbReference>
<organism evidence="2 3">
    <name type="scientific">Duncaniella dubosii</name>
    <dbReference type="NCBI Taxonomy" id="2518971"/>
    <lineage>
        <taxon>Bacteria</taxon>
        <taxon>Pseudomonadati</taxon>
        <taxon>Bacteroidota</taxon>
        <taxon>Bacteroidia</taxon>
        <taxon>Bacteroidales</taxon>
        <taxon>Muribaculaceae</taxon>
        <taxon>Duncaniella</taxon>
    </lineage>
</organism>
<name>A0A4P7W638_9BACT</name>
<accession>A0A4P7W638</accession>
<dbReference type="Pfam" id="PF03483">
    <property type="entry name" value="B3_4"/>
    <property type="match status" value="1"/>
</dbReference>
<gene>
    <name evidence="2" type="ORF">E7747_15765</name>
</gene>
<dbReference type="SUPFAM" id="SSF56037">
    <property type="entry name" value="PheT/TilS domain"/>
    <property type="match status" value="1"/>
</dbReference>